<gene>
    <name evidence="2" type="ORF">HKK74_18030</name>
</gene>
<proteinExistence type="predicted"/>
<organism evidence="2 3">
    <name type="scientific">Actinomadura alba</name>
    <dbReference type="NCBI Taxonomy" id="406431"/>
    <lineage>
        <taxon>Bacteria</taxon>
        <taxon>Bacillati</taxon>
        <taxon>Actinomycetota</taxon>
        <taxon>Actinomycetes</taxon>
        <taxon>Streptosporangiales</taxon>
        <taxon>Thermomonosporaceae</taxon>
        <taxon>Actinomadura</taxon>
    </lineage>
</organism>
<dbReference type="InterPro" id="IPR010982">
    <property type="entry name" value="Lambda_DNA-bd_dom_sf"/>
</dbReference>
<evidence type="ECO:0000313" key="3">
    <source>
        <dbReference type="Proteomes" id="UP000805614"/>
    </source>
</evidence>
<dbReference type="Proteomes" id="UP000805614">
    <property type="component" value="Unassembled WGS sequence"/>
</dbReference>
<dbReference type="Pfam" id="PF13560">
    <property type="entry name" value="HTH_31"/>
    <property type="match status" value="1"/>
</dbReference>
<dbReference type="EMBL" id="JABVEC010000012">
    <property type="protein sequence ID" value="MBC6467379.1"/>
    <property type="molecule type" value="Genomic_DNA"/>
</dbReference>
<evidence type="ECO:0000259" key="1">
    <source>
        <dbReference type="SMART" id="SM00530"/>
    </source>
</evidence>
<comment type="caution">
    <text evidence="2">The sequence shown here is derived from an EMBL/GenBank/DDBJ whole genome shotgun (WGS) entry which is preliminary data.</text>
</comment>
<dbReference type="Gene3D" id="1.10.260.40">
    <property type="entry name" value="lambda repressor-like DNA-binding domains"/>
    <property type="match status" value="1"/>
</dbReference>
<sequence length="181" mass="19469">MGTAEGNVDRNRRLQAEWYGEPLGDRFRWLLERLGISQANLAQVVGLSPPMLSQLMSGRRAKISNPVVLNRLLAVEELARDPDFGTLTRDAIGERLSRIHAESATTSSGMRMTTPPVRTAAEEPARALQSLLRAVASAAEIEAAASLLDAGFPDLAAVLRVYGNGRTADAQAHFAHTLGTP</sequence>
<dbReference type="CDD" id="cd00093">
    <property type="entry name" value="HTH_XRE"/>
    <property type="match status" value="1"/>
</dbReference>
<evidence type="ECO:0000313" key="2">
    <source>
        <dbReference type="EMBL" id="MBC6467379.1"/>
    </source>
</evidence>
<dbReference type="SUPFAM" id="SSF47413">
    <property type="entry name" value="lambda repressor-like DNA-binding domains"/>
    <property type="match status" value="1"/>
</dbReference>
<feature type="domain" description="HTH cro/C1-type" evidence="1">
    <location>
        <begin position="26"/>
        <end position="85"/>
    </location>
</feature>
<dbReference type="SMART" id="SM00530">
    <property type="entry name" value="HTH_XRE"/>
    <property type="match status" value="1"/>
</dbReference>
<dbReference type="RefSeq" id="WP_187244378.1">
    <property type="nucleotide sequence ID" value="NZ_BAAAOK010000005.1"/>
</dbReference>
<keyword evidence="3" id="KW-1185">Reference proteome</keyword>
<dbReference type="InterPro" id="IPR001387">
    <property type="entry name" value="Cro/C1-type_HTH"/>
</dbReference>
<reference evidence="2 3" key="1">
    <citation type="submission" date="2020-06" db="EMBL/GenBank/DDBJ databases">
        <title>Actinomadura xiongansis sp. nov., isolated from soil of Baiyangdian.</title>
        <authorList>
            <person name="Zhang X."/>
        </authorList>
    </citation>
    <scope>NUCLEOTIDE SEQUENCE [LARGE SCALE GENOMIC DNA]</scope>
    <source>
        <strain evidence="2 3">HBUM206468</strain>
    </source>
</reference>
<protein>
    <submittedName>
        <fullName evidence="2">Helix-turn-helix transcriptional regulator</fullName>
    </submittedName>
</protein>
<accession>A0ABR7LRH3</accession>
<name>A0ABR7LRH3_9ACTN</name>